<reference evidence="3" key="1">
    <citation type="submission" date="2022-10" db="EMBL/GenBank/DDBJ databases">
        <title>Novel sulphate-reducing endosymbionts in the free-living metamonad Anaeramoeba.</title>
        <authorList>
            <person name="Jerlstrom-Hultqvist J."/>
            <person name="Cepicka I."/>
            <person name="Gallot-Lavallee L."/>
            <person name="Salas-Leiva D."/>
            <person name="Curtis B.A."/>
            <person name="Zahonova K."/>
            <person name="Pipaliya S."/>
            <person name="Dacks J."/>
            <person name="Roger A.J."/>
        </authorList>
    </citation>
    <scope>NUCLEOTIDE SEQUENCE</scope>
    <source>
        <strain evidence="3">BMAN</strain>
    </source>
</reference>
<dbReference type="PROSITE" id="PS51532">
    <property type="entry name" value="PITH"/>
    <property type="match status" value="1"/>
</dbReference>
<dbReference type="OMA" id="PLAGTNM"/>
<dbReference type="PANTHER" id="PTHR12175:SF5">
    <property type="entry name" value="OS03G0795500 PROTEIN"/>
    <property type="match status" value="1"/>
</dbReference>
<dbReference type="InterPro" id="IPR045099">
    <property type="entry name" value="PITH1-like"/>
</dbReference>
<dbReference type="SUPFAM" id="SSF49785">
    <property type="entry name" value="Galactose-binding domain-like"/>
    <property type="match status" value="1"/>
</dbReference>
<dbReference type="InterPro" id="IPR037047">
    <property type="entry name" value="PITH_dom_sf"/>
</dbReference>
<organism evidence="3 4">
    <name type="scientific">Anaeramoeba ignava</name>
    <name type="common">Anaerobic marine amoeba</name>
    <dbReference type="NCBI Taxonomy" id="1746090"/>
    <lineage>
        <taxon>Eukaryota</taxon>
        <taxon>Metamonada</taxon>
        <taxon>Anaeramoebidae</taxon>
        <taxon>Anaeramoeba</taxon>
    </lineage>
</organism>
<dbReference type="InterPro" id="IPR010400">
    <property type="entry name" value="PITH_dom"/>
</dbReference>
<dbReference type="InterPro" id="IPR008979">
    <property type="entry name" value="Galactose-bd-like_sf"/>
</dbReference>
<evidence type="ECO:0000256" key="1">
    <source>
        <dbReference type="ARBA" id="ARBA00025788"/>
    </source>
</evidence>
<dbReference type="EMBL" id="JAPDFW010000033">
    <property type="protein sequence ID" value="KAJ5079315.1"/>
    <property type="molecule type" value="Genomic_DNA"/>
</dbReference>
<gene>
    <name evidence="3" type="ORF">M0811_04336</name>
</gene>
<feature type="domain" description="PITH" evidence="2">
    <location>
        <begin position="1"/>
        <end position="168"/>
    </location>
</feature>
<proteinExistence type="inferred from homology"/>
<evidence type="ECO:0000259" key="2">
    <source>
        <dbReference type="PROSITE" id="PS51532"/>
    </source>
</evidence>
<dbReference type="Proteomes" id="UP001149090">
    <property type="component" value="Unassembled WGS sequence"/>
</dbReference>
<dbReference type="AlphaFoldDB" id="A0A9Q0LV73"/>
<protein>
    <submittedName>
        <fullName evidence="3">Thioredoxin like 1</fullName>
    </submittedName>
</protein>
<accession>A0A9Q0LV73</accession>
<dbReference type="Gene3D" id="2.60.120.470">
    <property type="entry name" value="PITH domain"/>
    <property type="match status" value="1"/>
</dbReference>
<dbReference type="PANTHER" id="PTHR12175">
    <property type="entry name" value="AD039 HT014 THIOREDOXIN FAMILY TRP26"/>
    <property type="match status" value="1"/>
</dbReference>
<evidence type="ECO:0000313" key="3">
    <source>
        <dbReference type="EMBL" id="KAJ5079315.1"/>
    </source>
</evidence>
<sequence length="180" mass="20371">MKAAQDLFDLINMQEAECLNVRNSEQAIARVIKQFNNSESIESDVDEQILLFIPFTQKVKLYSIHVFGPDDGTSPKDIKLFVNRRDIGFSDVNDLRPIQQLTLSDDDVVNGEEIKLRYVLFQNVDSLVIFIQNNQADSPNTIVHRISLFGMPAVDTNMSDFKRVSGQQGEENPVMFGGMN</sequence>
<dbReference type="Pfam" id="PF06201">
    <property type="entry name" value="PITH"/>
    <property type="match status" value="1"/>
</dbReference>
<comment type="similarity">
    <text evidence="1">Belongs to the PITHD1 family.</text>
</comment>
<dbReference type="OrthoDB" id="2635at2759"/>
<dbReference type="GO" id="GO:0005737">
    <property type="term" value="C:cytoplasm"/>
    <property type="evidence" value="ECO:0007669"/>
    <property type="project" value="UniProtKB-ARBA"/>
</dbReference>
<keyword evidence="4" id="KW-1185">Reference proteome</keyword>
<comment type="caution">
    <text evidence="3">The sequence shown here is derived from an EMBL/GenBank/DDBJ whole genome shotgun (WGS) entry which is preliminary data.</text>
</comment>
<evidence type="ECO:0000313" key="4">
    <source>
        <dbReference type="Proteomes" id="UP001149090"/>
    </source>
</evidence>
<name>A0A9Q0LV73_ANAIG</name>